<dbReference type="WBParaSite" id="PDA_v2.g6498.t1">
    <property type="protein sequence ID" value="PDA_v2.g6498.t1"/>
    <property type="gene ID" value="PDA_v2.g6498"/>
</dbReference>
<dbReference type="Proteomes" id="UP000887578">
    <property type="component" value="Unplaced"/>
</dbReference>
<proteinExistence type="predicted"/>
<protein>
    <submittedName>
        <fullName evidence="2">Uncharacterized protein</fullName>
    </submittedName>
</protein>
<organism evidence="1 2">
    <name type="scientific">Panagrolaimus davidi</name>
    <dbReference type="NCBI Taxonomy" id="227884"/>
    <lineage>
        <taxon>Eukaryota</taxon>
        <taxon>Metazoa</taxon>
        <taxon>Ecdysozoa</taxon>
        <taxon>Nematoda</taxon>
        <taxon>Chromadorea</taxon>
        <taxon>Rhabditida</taxon>
        <taxon>Tylenchina</taxon>
        <taxon>Panagrolaimomorpha</taxon>
        <taxon>Panagrolaimoidea</taxon>
        <taxon>Panagrolaimidae</taxon>
        <taxon>Panagrolaimus</taxon>
    </lineage>
</organism>
<dbReference type="AlphaFoldDB" id="A0A914R4Y9"/>
<accession>A0A914R4Y9</accession>
<keyword evidence="1" id="KW-1185">Reference proteome</keyword>
<sequence length="75" mass="8883">MISFSDIIKKAPNLDSIQIYNVHDDNGKAWIFDEKTWMDDLMKYKNGRTITQLNITLDYIELDIEKLNKLFQVCL</sequence>
<reference evidence="2" key="1">
    <citation type="submission" date="2022-11" db="UniProtKB">
        <authorList>
            <consortium name="WormBaseParasite"/>
        </authorList>
    </citation>
    <scope>IDENTIFICATION</scope>
</reference>
<name>A0A914R4Y9_9BILA</name>
<evidence type="ECO:0000313" key="1">
    <source>
        <dbReference type="Proteomes" id="UP000887578"/>
    </source>
</evidence>
<evidence type="ECO:0000313" key="2">
    <source>
        <dbReference type="WBParaSite" id="PDA_v2.g6498.t1"/>
    </source>
</evidence>